<gene>
    <name evidence="2" type="ORF">PFISCL1PPCAC_12176</name>
</gene>
<sequence>LEMYLLLSLIVLFGPLTAAIICLDTESGSCCGDLCYTELDSYNGKLEVVKEGCLRGKIFTPHFWNDNSNAYNICGGSDYCNLMPWSAFGDLGKGQGTLTCAGTIKGCFACERKNFNVGEVDSVSGCRSYKSMSIDIVMLPDSCVRFQNSKTEDYVQCVCDSGNNCDKKLMKKQQLQSDAVTCYMGTNGTDTCKGAHCYIHKRNHAIEHRGCITNNEQLLPRLYRSTYFTFEDSEYVVC</sequence>
<evidence type="ECO:0000313" key="2">
    <source>
        <dbReference type="EMBL" id="GMT20879.1"/>
    </source>
</evidence>
<feature type="chain" id="PRO_5044022962" evidence="1">
    <location>
        <begin position="19"/>
        <end position="238"/>
    </location>
</feature>
<evidence type="ECO:0000256" key="1">
    <source>
        <dbReference type="SAM" id="SignalP"/>
    </source>
</evidence>
<proteinExistence type="predicted"/>
<dbReference type="AlphaFoldDB" id="A0AAV5VR97"/>
<dbReference type="PANTHER" id="PTHR37433:SF5">
    <property type="entry name" value="DUF753 DOMAIN-CONTAINING PROTEIN-RELATED"/>
    <property type="match status" value="1"/>
</dbReference>
<evidence type="ECO:0000313" key="3">
    <source>
        <dbReference type="Proteomes" id="UP001432322"/>
    </source>
</evidence>
<comment type="caution">
    <text evidence="2">The sequence shown here is derived from an EMBL/GenBank/DDBJ whole genome shotgun (WGS) entry which is preliminary data.</text>
</comment>
<feature type="signal peptide" evidence="1">
    <location>
        <begin position="1"/>
        <end position="18"/>
    </location>
</feature>
<reference evidence="2" key="1">
    <citation type="submission" date="2023-10" db="EMBL/GenBank/DDBJ databases">
        <title>Genome assembly of Pristionchus species.</title>
        <authorList>
            <person name="Yoshida K."/>
            <person name="Sommer R.J."/>
        </authorList>
    </citation>
    <scope>NUCLEOTIDE SEQUENCE</scope>
    <source>
        <strain evidence="2">RS5133</strain>
    </source>
</reference>
<feature type="non-terminal residue" evidence="2">
    <location>
        <position position="1"/>
    </location>
</feature>
<feature type="non-terminal residue" evidence="2">
    <location>
        <position position="238"/>
    </location>
</feature>
<dbReference type="EMBL" id="BTSY01000003">
    <property type="protein sequence ID" value="GMT20879.1"/>
    <property type="molecule type" value="Genomic_DNA"/>
</dbReference>
<keyword evidence="3" id="KW-1185">Reference proteome</keyword>
<organism evidence="2 3">
    <name type="scientific">Pristionchus fissidentatus</name>
    <dbReference type="NCBI Taxonomy" id="1538716"/>
    <lineage>
        <taxon>Eukaryota</taxon>
        <taxon>Metazoa</taxon>
        <taxon>Ecdysozoa</taxon>
        <taxon>Nematoda</taxon>
        <taxon>Chromadorea</taxon>
        <taxon>Rhabditida</taxon>
        <taxon>Rhabditina</taxon>
        <taxon>Diplogasteromorpha</taxon>
        <taxon>Diplogasteroidea</taxon>
        <taxon>Neodiplogasteridae</taxon>
        <taxon>Pristionchus</taxon>
    </lineage>
</organism>
<protein>
    <submittedName>
        <fullName evidence="2">Uncharacterized protein</fullName>
    </submittedName>
</protein>
<keyword evidence="1" id="KW-0732">Signal</keyword>
<accession>A0AAV5VR97</accession>
<dbReference type="Proteomes" id="UP001432322">
    <property type="component" value="Unassembled WGS sequence"/>
</dbReference>
<name>A0AAV5VR97_9BILA</name>
<dbReference type="PANTHER" id="PTHR37433">
    <property type="entry name" value="PROTEIN CBG25136-RELATED"/>
    <property type="match status" value="1"/>
</dbReference>